<dbReference type="GO" id="GO:0005774">
    <property type="term" value="C:vacuolar membrane"/>
    <property type="evidence" value="ECO:0007669"/>
    <property type="project" value="TreeGrafter"/>
</dbReference>
<keyword evidence="2" id="KW-0813">Transport</keyword>
<dbReference type="InterPro" id="IPR011990">
    <property type="entry name" value="TPR-like_helical_dom_sf"/>
</dbReference>
<comment type="caution">
    <text evidence="4">The sequence shown here is derived from an EMBL/GenBank/DDBJ whole genome shotgun (WGS) entry which is preliminary data.</text>
</comment>
<dbReference type="EMBL" id="JXTI01000079">
    <property type="protein sequence ID" value="KWX13200.1"/>
    <property type="molecule type" value="Genomic_DNA"/>
</dbReference>
<dbReference type="Proteomes" id="UP000070089">
    <property type="component" value="Unassembled WGS sequence"/>
</dbReference>
<evidence type="ECO:0000256" key="3">
    <source>
        <dbReference type="ARBA" id="ARBA00022927"/>
    </source>
</evidence>
<dbReference type="GO" id="GO:0006886">
    <property type="term" value="P:intracellular protein transport"/>
    <property type="evidence" value="ECO:0007669"/>
    <property type="project" value="InterPro"/>
</dbReference>
<dbReference type="GO" id="GO:0035494">
    <property type="term" value="P:SNARE complex disassembly"/>
    <property type="evidence" value="ECO:0007669"/>
    <property type="project" value="TreeGrafter"/>
</dbReference>
<dbReference type="PANTHER" id="PTHR13768">
    <property type="entry name" value="SOLUBLE NSF ATTACHMENT PROTEIN SNAP"/>
    <property type="match status" value="1"/>
</dbReference>
<reference evidence="4 5" key="1">
    <citation type="journal article" date="2015" name="Mol. Biochem. Parasitol.">
        <title>Identification of polymorphic genes for use in assemblage B genotyping assays through comparative genomics of multiple assemblage B Giardia duodenalis isolates.</title>
        <authorList>
            <person name="Wielinga C."/>
            <person name="Thompson R.C."/>
            <person name="Monis P."/>
            <person name="Ryan U."/>
        </authorList>
    </citation>
    <scope>NUCLEOTIDE SEQUENCE [LARGE SCALE GENOMIC DNA]</scope>
    <source>
        <strain evidence="4 5">BAH15c1</strain>
    </source>
</reference>
<evidence type="ECO:0000256" key="1">
    <source>
        <dbReference type="ARBA" id="ARBA00010050"/>
    </source>
</evidence>
<protein>
    <submittedName>
        <fullName evidence="4">Alpha-snap</fullName>
    </submittedName>
</protein>
<dbReference type="GO" id="GO:0031201">
    <property type="term" value="C:SNARE complex"/>
    <property type="evidence" value="ECO:0007669"/>
    <property type="project" value="TreeGrafter"/>
</dbReference>
<dbReference type="OrthoDB" id="10250657at2759"/>
<dbReference type="GO" id="GO:0019905">
    <property type="term" value="F:syntaxin binding"/>
    <property type="evidence" value="ECO:0007669"/>
    <property type="project" value="TreeGrafter"/>
</dbReference>
<dbReference type="Gene3D" id="1.25.40.10">
    <property type="entry name" value="Tetratricopeptide repeat domain"/>
    <property type="match status" value="1"/>
</dbReference>
<dbReference type="InterPro" id="IPR000744">
    <property type="entry name" value="NSF_attach"/>
</dbReference>
<dbReference type="VEuPathDB" id="GiardiaDB:QR46_2819"/>
<evidence type="ECO:0000313" key="5">
    <source>
        <dbReference type="Proteomes" id="UP000070089"/>
    </source>
</evidence>
<dbReference type="AlphaFoldDB" id="A0A132NT14"/>
<gene>
    <name evidence="4" type="ORF">QR46_2819</name>
</gene>
<name>A0A132NT14_GIAIN</name>
<dbReference type="GO" id="GO:0005483">
    <property type="term" value="F:soluble NSF attachment protein activity"/>
    <property type="evidence" value="ECO:0007669"/>
    <property type="project" value="TreeGrafter"/>
</dbReference>
<comment type="similarity">
    <text evidence="1">Belongs to the SNAP family.</text>
</comment>
<dbReference type="PANTHER" id="PTHR13768:SF8">
    <property type="entry name" value="ALPHA-SOLUBLE NSF ATTACHMENT PROTEIN"/>
    <property type="match status" value="1"/>
</dbReference>
<dbReference type="Pfam" id="PF14938">
    <property type="entry name" value="SNAP"/>
    <property type="match status" value="1"/>
</dbReference>
<evidence type="ECO:0000256" key="2">
    <source>
        <dbReference type="ARBA" id="ARBA00022448"/>
    </source>
</evidence>
<proteinExistence type="inferred from homology"/>
<keyword evidence="3" id="KW-0653">Protein transport</keyword>
<accession>A0A132NT14</accession>
<dbReference type="SUPFAM" id="SSF48452">
    <property type="entry name" value="TPR-like"/>
    <property type="match status" value="1"/>
</dbReference>
<organism evidence="4 5">
    <name type="scientific">Giardia duodenalis assemblage B</name>
    <dbReference type="NCBI Taxonomy" id="1394984"/>
    <lineage>
        <taxon>Eukaryota</taxon>
        <taxon>Metamonada</taxon>
        <taxon>Diplomonadida</taxon>
        <taxon>Hexamitidae</taxon>
        <taxon>Giardiinae</taxon>
        <taxon>Giardia</taxon>
    </lineage>
</organism>
<sequence length="296" mass="33110">MLLKCTHSVRILLKMSLADAEKLIKSAEKSAKKSLFSKPNPEAALSDYREAGKIFKQLDAMDRAQVAFTRAAESAISAKMEQPAAVLYREAAECARRQLGAGSVKKADVASLHRKCAEYMCLAGKFLEAAREYVSMCKYLDSTKEIDATMKQALELFEQEKRPMQACSTIMELIDAVCLDKEQLGNTVQLVEKAKEMYSSMTGYGFKIDMLTLFHIILLLTADDPERAREQLLKFDSFKDSATMAEDIINAYENGDKDAMNTARNNNGARITLTNNMLRLLDQLVPPTKTDAEKYL</sequence>
<evidence type="ECO:0000313" key="4">
    <source>
        <dbReference type="EMBL" id="KWX13200.1"/>
    </source>
</evidence>